<gene>
    <name evidence="2" type="ORF">PAMC26510_03375</name>
</gene>
<comment type="caution">
    <text evidence="2">The sequence shown here is derived from an EMBL/GenBank/DDBJ whole genome shotgun (WGS) entry which is preliminary data.</text>
</comment>
<sequence>MMTFASRFDRGDSLIEVLIALSLCAVTALGIIGAQMWLARTEWSVMMRETAVSIAWFQQQVEITENGEVAHWRRMVAKPFQTSFP</sequence>
<feature type="transmembrane region" description="Helical" evidence="1">
    <location>
        <begin position="17"/>
        <end position="38"/>
    </location>
</feature>
<evidence type="ECO:0000313" key="3">
    <source>
        <dbReference type="Proteomes" id="UP000194546"/>
    </source>
</evidence>
<dbReference type="EMBL" id="NBTY01000014">
    <property type="protein sequence ID" value="OTP80153.1"/>
    <property type="molecule type" value="Genomic_DNA"/>
</dbReference>
<dbReference type="AlphaFoldDB" id="A0A242N961"/>
<keyword evidence="1" id="KW-0812">Transmembrane</keyword>
<keyword evidence="1" id="KW-0472">Membrane</keyword>
<evidence type="ECO:0000256" key="1">
    <source>
        <dbReference type="SAM" id="Phobius"/>
    </source>
</evidence>
<reference evidence="2 3" key="1">
    <citation type="submission" date="2017-03" db="EMBL/GenBank/DDBJ databases">
        <title>Genome analysis of strain PAMC 26510.</title>
        <authorList>
            <person name="Oh H.-M."/>
            <person name="Yang J.-A."/>
        </authorList>
    </citation>
    <scope>NUCLEOTIDE SEQUENCE [LARGE SCALE GENOMIC DNA]</scope>
    <source>
        <strain evidence="2 3">PAMC 26510</strain>
    </source>
</reference>
<organism evidence="2 3">
    <name type="scientific">Caballeronia sordidicola</name>
    <name type="common">Burkholderia sordidicola</name>
    <dbReference type="NCBI Taxonomy" id="196367"/>
    <lineage>
        <taxon>Bacteria</taxon>
        <taxon>Pseudomonadati</taxon>
        <taxon>Pseudomonadota</taxon>
        <taxon>Betaproteobacteria</taxon>
        <taxon>Burkholderiales</taxon>
        <taxon>Burkholderiaceae</taxon>
        <taxon>Caballeronia</taxon>
    </lineage>
</organism>
<proteinExistence type="predicted"/>
<name>A0A242N961_CABSO</name>
<evidence type="ECO:0000313" key="2">
    <source>
        <dbReference type="EMBL" id="OTP80153.1"/>
    </source>
</evidence>
<accession>A0A242N961</accession>
<keyword evidence="1" id="KW-1133">Transmembrane helix</keyword>
<dbReference type="RefSeq" id="WP_144021994.1">
    <property type="nucleotide sequence ID" value="NZ_NBTY01000014.1"/>
</dbReference>
<protein>
    <submittedName>
        <fullName evidence="2">Uncharacterized protein</fullName>
    </submittedName>
</protein>
<dbReference type="Proteomes" id="UP000194546">
    <property type="component" value="Unassembled WGS sequence"/>
</dbReference>